<dbReference type="Gene3D" id="3.40.50.150">
    <property type="entry name" value="Vaccinia Virus protein VP39"/>
    <property type="match status" value="1"/>
</dbReference>
<dbReference type="RefSeq" id="WP_085823278.1">
    <property type="nucleotide sequence ID" value="NZ_FWFP01000007.1"/>
</dbReference>
<sequence>MDETVQRLSRRLKRRGYQVLPNKETGEYVRSLGFQVQTVFDVGVAGGTAHLYAAFPESKFVLIEPIADYEAKLRRKWADKIDFDFHACGVGAENGETTLRIPTVGARSMGTRATMLEFDDAATAQMSKIEERHVPVKTLDEIASSYKGPFGLKIDTEGFEIEVVRGASEMLKNCAFVLAEVSTRRRYQGGYKFSDFVSVMAEHGFELHDFIRPPSLQATDCDAIFAPFNSSLFDYRDLKLSRVASKDTKS</sequence>
<dbReference type="NCBIfam" id="TIGR01444">
    <property type="entry name" value="fkbM_fam"/>
    <property type="match status" value="1"/>
</dbReference>
<name>A0A1X6ZR28_9RHOB</name>
<dbReference type="InterPro" id="IPR053188">
    <property type="entry name" value="FkbM_Methyltransferase"/>
</dbReference>
<feature type="domain" description="Methyltransferase FkbM" evidence="1">
    <location>
        <begin position="55"/>
        <end position="207"/>
    </location>
</feature>
<dbReference type="Pfam" id="PF05050">
    <property type="entry name" value="Methyltransf_21"/>
    <property type="match status" value="1"/>
</dbReference>
<dbReference type="SUPFAM" id="SSF53335">
    <property type="entry name" value="S-adenosyl-L-methionine-dependent methyltransferases"/>
    <property type="match status" value="1"/>
</dbReference>
<dbReference type="AlphaFoldDB" id="A0A1X6ZR28"/>
<reference evidence="3" key="1">
    <citation type="submission" date="2017-03" db="EMBL/GenBank/DDBJ databases">
        <authorList>
            <person name="Rodrigo-Torres L."/>
            <person name="Arahal R.D."/>
            <person name="Lucena T."/>
        </authorList>
    </citation>
    <scope>NUCLEOTIDE SEQUENCE [LARGE SCALE GENOMIC DNA]</scope>
    <source>
        <strain evidence="3">CECT 8411</strain>
    </source>
</reference>
<dbReference type="InterPro" id="IPR006342">
    <property type="entry name" value="FkbM_mtfrase"/>
</dbReference>
<protein>
    <recommendedName>
        <fullName evidence="1">Methyltransferase FkbM domain-containing protein</fullName>
    </recommendedName>
</protein>
<dbReference type="GO" id="GO:0008171">
    <property type="term" value="F:O-methyltransferase activity"/>
    <property type="evidence" value="ECO:0007669"/>
    <property type="project" value="TreeGrafter"/>
</dbReference>
<dbReference type="OrthoDB" id="292760at2"/>
<proteinExistence type="predicted"/>
<dbReference type="PANTHER" id="PTHR36973:SF4">
    <property type="entry name" value="NODULATION PROTEIN"/>
    <property type="match status" value="1"/>
</dbReference>
<organism evidence="2 3">
    <name type="scientific">Ruegeria meonggei</name>
    <dbReference type="NCBI Taxonomy" id="1446476"/>
    <lineage>
        <taxon>Bacteria</taxon>
        <taxon>Pseudomonadati</taxon>
        <taxon>Pseudomonadota</taxon>
        <taxon>Alphaproteobacteria</taxon>
        <taxon>Rhodobacterales</taxon>
        <taxon>Roseobacteraceae</taxon>
        <taxon>Ruegeria</taxon>
    </lineage>
</organism>
<dbReference type="InterPro" id="IPR029063">
    <property type="entry name" value="SAM-dependent_MTases_sf"/>
</dbReference>
<evidence type="ECO:0000313" key="2">
    <source>
        <dbReference type="EMBL" id="SLN57080.1"/>
    </source>
</evidence>
<dbReference type="EMBL" id="FWFP01000007">
    <property type="protein sequence ID" value="SLN57080.1"/>
    <property type="molecule type" value="Genomic_DNA"/>
</dbReference>
<evidence type="ECO:0000259" key="1">
    <source>
        <dbReference type="Pfam" id="PF05050"/>
    </source>
</evidence>
<gene>
    <name evidence="2" type="ORF">RUM8411_02781</name>
</gene>
<dbReference type="PANTHER" id="PTHR36973">
    <property type="entry name" value="SLL1456 PROTEIN-RELATED"/>
    <property type="match status" value="1"/>
</dbReference>
<accession>A0A1X6ZR28</accession>
<dbReference type="Proteomes" id="UP000193778">
    <property type="component" value="Unassembled WGS sequence"/>
</dbReference>
<keyword evidence="3" id="KW-1185">Reference proteome</keyword>
<evidence type="ECO:0000313" key="3">
    <source>
        <dbReference type="Proteomes" id="UP000193778"/>
    </source>
</evidence>